<sequence length="1530" mass="172008">MKKINKIIAFMLSATYIPLSIGLDVSQTPLILSEKAAPLMMLIMGRDHKMFYEAYNDASDLNGDGVLDIVFKPDEITYVGLFEPRFCYNYNNADGYFEPVAYTNNFKCRNVRAGRWSGAYLNYLTTSKMDLVKKVLYGGTRVTDDLHETILERSYIPRDAHSWGKEYSRDYAFNISDYTPFNAPRDGTRHLFATTSNNENNKTPLLRVAKDKNFRIWNWVSKERNAADNVYCELRGTKCEENDIGVILDYHVKVKVCVDQNWRNNLDQQALSEKCKRYNYTVNGDDRVSLKPIGLLQEYGDNDKIKYGLLTGSYSKNTSGGVLRKAVSSFTDEVDVSGRFNYDLNSIVRTIDALSIKSYNGSTYQPCDANSKTNTVKQGNNLRARKLNDGQCQDWGNPLAEMLYESLRYFSGKNAATPEFFVRDEQVNGKNLSAVGNWNNPYSDENYCAIPNQLVISDNSPSFDSDQLPGAYNFPGAINFAGDLDFNGNNLNLSNESDFIWNNSVGDAKNIFIGQVQRNYDAAPTSKRATTFYDIRGLAPDDPTRQGSYYSSAITRFASNNDINPIQGRQSIDTYVVAFPSPIPRIRINSGNNLAEIIPFAKTIGNYEEGYYATNQIVDFYVTNIDENNNSGEFSINFEDVEQGNDHDMDAIVNYKYELNGDILKVTLDSTYAYAGAEQHLGYVISGVEHSGVYLEVRDLDNKGSKVCASKLDTPPGMLPGYCNDRREGPDKLPLRAEREFRFSLDQETIVEQLKNPLWYAAKFGLGDQKALTPGEPSNYYLASRPQELSTGLRNIFELVASNTGSSSSAAAADSFFDLNNGGVFYQGKYRSVDWSGQILAKRKQAAGNQAEELIWSTDNTMPANNRAVLDPAQRVVITYNRDNQAGLRGVPFRSDNAALPDSFVRSLGITDNNNNNVDADTFRVAYINYIRGDQTEAERYGFRQRTYLLGDIINSDPVFVQKPIFNYPRKWKDKRYPGTNMAENSKSHYEFKRQQRNRQSMIYVGANDGMLHAINASTEAGGNGGKEELAYIPSMLLSKLRTFTYKDYADEEGNTDLRRRSHQFYVDGHLTYADIFDSNANKWKTILVGGLGAGGQGIFALDITNPNQFREDNASNIVLWEFSDQDDNQLGFSYSKPVFARMHNGDWAVIFGNGYGCDYRDSYVCNYTKPALFIINALTGELIKKIETKYTSYNIDGGEVTNGLSSPSVADTDGDGIVDYIFAGDLLGHVWYFDVTSSNTNSWDVGLKTNAGEADYIFQAKHIIVNGHERVEKRQSISSAIRLARPEDGDENDLMLYFGTGKFFEGRDKTGDITTQSLYALKFRVGDSAQKIEKNKLQKRFVTGEIELERMGQPSRLYKMTSGGEHDQPEKDKGWYFELTSPQGIENVAVDDREERIVYTPIIRGNSIIFSTIMPSHNQCSAALTSSFFELNRFDGTPIEMSPFDVNNDGLIDEKDYVSGKPLSGFQEKGRTIRISGPYSTANRNGSANNGMESNKNYKLLNKGDGTMELVRERDNGNNSGRMSWREVD</sequence>
<evidence type="ECO:0000259" key="8">
    <source>
        <dbReference type="Pfam" id="PF05567"/>
    </source>
</evidence>
<evidence type="ECO:0000256" key="1">
    <source>
        <dbReference type="ARBA" id="ARBA00004561"/>
    </source>
</evidence>
<proteinExistence type="inferred from homology"/>
<keyword evidence="6" id="KW-0281">Fimbrium</keyword>
<keyword evidence="5" id="KW-0106">Calcium</keyword>
<comment type="similarity">
    <text evidence="2">Belongs to the PilY1 family.</text>
</comment>
<name>A0A4P9VPS6_9GAMM</name>
<dbReference type="SUPFAM" id="SSF50998">
    <property type="entry name" value="Quinoprotein alcohol dehydrogenase-like"/>
    <property type="match status" value="1"/>
</dbReference>
<feature type="domain" description="PilY1 beta-propeller" evidence="8">
    <location>
        <begin position="950"/>
        <end position="1322"/>
    </location>
</feature>
<protein>
    <recommendedName>
        <fullName evidence="8">PilY1 beta-propeller domain-containing protein</fullName>
    </recommendedName>
</protein>
<evidence type="ECO:0000256" key="4">
    <source>
        <dbReference type="ARBA" id="ARBA00022723"/>
    </source>
</evidence>
<comment type="caution">
    <text evidence="9">The sequence shown here is derived from an EMBL/GenBank/DDBJ whole genome shotgun (WGS) entry which is preliminary data.</text>
</comment>
<dbReference type="GO" id="GO:0009289">
    <property type="term" value="C:pilus"/>
    <property type="evidence" value="ECO:0007669"/>
    <property type="project" value="UniProtKB-SubCell"/>
</dbReference>
<dbReference type="Proteomes" id="UP000257039">
    <property type="component" value="Unassembled WGS sequence"/>
</dbReference>
<evidence type="ECO:0000256" key="6">
    <source>
        <dbReference type="ARBA" id="ARBA00023263"/>
    </source>
</evidence>
<dbReference type="EMBL" id="NDXW01000001">
    <property type="protein sequence ID" value="RDH45508.1"/>
    <property type="molecule type" value="Genomic_DNA"/>
</dbReference>
<feature type="region of interest" description="Disordered" evidence="7">
    <location>
        <begin position="1478"/>
        <end position="1498"/>
    </location>
</feature>
<dbReference type="InterPro" id="IPR008707">
    <property type="entry name" value="B-propeller_PilY1"/>
</dbReference>
<gene>
    <name evidence="9" type="ORF">B9G39_19790</name>
</gene>
<keyword evidence="3" id="KW-1029">Fimbrium biogenesis</keyword>
<evidence type="ECO:0000256" key="3">
    <source>
        <dbReference type="ARBA" id="ARBA00022558"/>
    </source>
</evidence>
<comment type="subcellular location">
    <subcellularLocation>
        <location evidence="1">Fimbrium</location>
    </subcellularLocation>
</comment>
<evidence type="ECO:0000313" key="10">
    <source>
        <dbReference type="Proteomes" id="UP000257039"/>
    </source>
</evidence>
<evidence type="ECO:0000256" key="7">
    <source>
        <dbReference type="SAM" id="MobiDB-lite"/>
    </source>
</evidence>
<organism evidence="9 10">
    <name type="scientific">Zooshikella ganghwensis</name>
    <dbReference type="NCBI Taxonomy" id="202772"/>
    <lineage>
        <taxon>Bacteria</taxon>
        <taxon>Pseudomonadati</taxon>
        <taxon>Pseudomonadota</taxon>
        <taxon>Gammaproteobacteria</taxon>
        <taxon>Oceanospirillales</taxon>
        <taxon>Zooshikellaceae</taxon>
        <taxon>Zooshikella</taxon>
    </lineage>
</organism>
<dbReference type="InterPro" id="IPR018247">
    <property type="entry name" value="EF_Hand_1_Ca_BS"/>
</dbReference>
<dbReference type="PROSITE" id="PS00018">
    <property type="entry name" value="EF_HAND_1"/>
    <property type="match status" value="1"/>
</dbReference>
<reference evidence="9 10" key="1">
    <citation type="submission" date="2017-04" db="EMBL/GenBank/DDBJ databases">
        <title>Draft genome sequence of Zooshikella ganghwensis VG4 isolated from Red Sea sediments.</title>
        <authorList>
            <person name="Rehman Z."/>
            <person name="Alam I."/>
            <person name="Kamau A."/>
            <person name="Bajic V."/>
            <person name="Leiknes T."/>
        </authorList>
    </citation>
    <scope>NUCLEOTIDE SEQUENCE [LARGE SCALE GENOMIC DNA]</scope>
    <source>
        <strain evidence="9 10">VG4</strain>
    </source>
</reference>
<dbReference type="Pfam" id="PF05567">
    <property type="entry name" value="T4P_PilY1"/>
    <property type="match status" value="1"/>
</dbReference>
<dbReference type="RefSeq" id="WP_094788455.1">
    <property type="nucleotide sequence ID" value="NZ_NDXW01000001.1"/>
</dbReference>
<evidence type="ECO:0000256" key="5">
    <source>
        <dbReference type="ARBA" id="ARBA00022837"/>
    </source>
</evidence>
<evidence type="ECO:0000313" key="9">
    <source>
        <dbReference type="EMBL" id="RDH45508.1"/>
    </source>
</evidence>
<keyword evidence="10" id="KW-1185">Reference proteome</keyword>
<evidence type="ECO:0000256" key="2">
    <source>
        <dbReference type="ARBA" id="ARBA00008387"/>
    </source>
</evidence>
<feature type="compositionally biased region" description="Polar residues" evidence="7">
    <location>
        <begin position="1479"/>
        <end position="1498"/>
    </location>
</feature>
<dbReference type="InterPro" id="IPR011047">
    <property type="entry name" value="Quinoprotein_ADH-like_sf"/>
</dbReference>
<keyword evidence="4" id="KW-0479">Metal-binding</keyword>
<dbReference type="GO" id="GO:0046872">
    <property type="term" value="F:metal ion binding"/>
    <property type="evidence" value="ECO:0007669"/>
    <property type="project" value="UniProtKB-KW"/>
</dbReference>
<accession>A0A4P9VPS6</accession>